<name>A0A931IC92_9NOCA</name>
<organism evidence="1 2">
    <name type="scientific">Nocardia bovistercoris</name>
    <dbReference type="NCBI Taxonomy" id="2785916"/>
    <lineage>
        <taxon>Bacteria</taxon>
        <taxon>Bacillati</taxon>
        <taxon>Actinomycetota</taxon>
        <taxon>Actinomycetes</taxon>
        <taxon>Mycobacteriales</taxon>
        <taxon>Nocardiaceae</taxon>
        <taxon>Nocardia</taxon>
    </lineage>
</organism>
<sequence>MSGPLEYGFVARVDHRMVYVDYGYPNPVWPRLGNVIATHPSNLRMESAAPQQVPNPRIVAPVFSDAPAC</sequence>
<keyword evidence="2" id="KW-1185">Reference proteome</keyword>
<proteinExistence type="predicted"/>
<dbReference type="EMBL" id="JADMLG010000008">
    <property type="protein sequence ID" value="MBH0778749.1"/>
    <property type="molecule type" value="Genomic_DNA"/>
</dbReference>
<dbReference type="RefSeq" id="WP_196151049.1">
    <property type="nucleotide sequence ID" value="NZ_JADMLG010000008.1"/>
</dbReference>
<accession>A0A931IC92</accession>
<protein>
    <submittedName>
        <fullName evidence="1">Uncharacterized protein</fullName>
    </submittedName>
</protein>
<gene>
    <name evidence="1" type="ORF">IT779_20925</name>
</gene>
<dbReference type="AlphaFoldDB" id="A0A931IC92"/>
<comment type="caution">
    <text evidence="1">The sequence shown here is derived from an EMBL/GenBank/DDBJ whole genome shotgun (WGS) entry which is preliminary data.</text>
</comment>
<evidence type="ECO:0000313" key="1">
    <source>
        <dbReference type="EMBL" id="MBH0778749.1"/>
    </source>
</evidence>
<dbReference type="Proteomes" id="UP000655751">
    <property type="component" value="Unassembled WGS sequence"/>
</dbReference>
<reference evidence="1" key="1">
    <citation type="submission" date="2020-11" db="EMBL/GenBank/DDBJ databases">
        <title>Nocardia NEAU-351.nov., a novel actinomycete isolated from the cow dung.</title>
        <authorList>
            <person name="Zhang X."/>
        </authorList>
    </citation>
    <scope>NUCLEOTIDE SEQUENCE</scope>
    <source>
        <strain evidence="1">NEAU-351</strain>
    </source>
</reference>
<evidence type="ECO:0000313" key="2">
    <source>
        <dbReference type="Proteomes" id="UP000655751"/>
    </source>
</evidence>